<dbReference type="InterPro" id="IPR014957">
    <property type="entry name" value="IDEAL_dom"/>
</dbReference>
<proteinExistence type="predicted"/>
<dbReference type="Pfam" id="PF08858">
    <property type="entry name" value="IDEAL"/>
    <property type="match status" value="1"/>
</dbReference>
<dbReference type="EMBL" id="LS992241">
    <property type="protein sequence ID" value="SYX84018.1"/>
    <property type="molecule type" value="Genomic_DNA"/>
</dbReference>
<dbReference type="AlphaFoldDB" id="A0A383RAM7"/>
<reference evidence="3" key="1">
    <citation type="submission" date="2018-08" db="EMBL/GenBank/DDBJ databases">
        <authorList>
            <person name="Chevrot R."/>
        </authorList>
    </citation>
    <scope>NUCLEOTIDE SEQUENCE [LARGE SCALE GENOMIC DNA]</scope>
</reference>
<gene>
    <name evidence="2" type="ORF">PBLR_12440</name>
</gene>
<organism evidence="2 3">
    <name type="scientific">Paenibacillus alvei</name>
    <name type="common">Bacillus alvei</name>
    <dbReference type="NCBI Taxonomy" id="44250"/>
    <lineage>
        <taxon>Bacteria</taxon>
        <taxon>Bacillati</taxon>
        <taxon>Bacillota</taxon>
        <taxon>Bacilli</taxon>
        <taxon>Bacillales</taxon>
        <taxon>Paenibacillaceae</taxon>
        <taxon>Paenibacillus</taxon>
    </lineage>
</organism>
<name>A0A383RAM7_PAEAL</name>
<evidence type="ECO:0000313" key="3">
    <source>
        <dbReference type="Proteomes" id="UP000304148"/>
    </source>
</evidence>
<protein>
    <submittedName>
        <fullName evidence="2">IDEAL domain-containing protein</fullName>
    </submittedName>
</protein>
<dbReference type="RefSeq" id="WP_138185978.1">
    <property type="nucleotide sequence ID" value="NZ_LS992241.1"/>
</dbReference>
<feature type="domain" description="IDEAL" evidence="1">
    <location>
        <begin position="17"/>
        <end position="37"/>
    </location>
</feature>
<dbReference type="Proteomes" id="UP000304148">
    <property type="component" value="Chromosome"/>
</dbReference>
<accession>A0A383RAM7</accession>
<evidence type="ECO:0000313" key="2">
    <source>
        <dbReference type="EMBL" id="SYX84018.1"/>
    </source>
</evidence>
<evidence type="ECO:0000259" key="1">
    <source>
        <dbReference type="Pfam" id="PF08858"/>
    </source>
</evidence>
<sequence length="56" mass="6910">MSEFKERMMMCSEDYDEMIDMALAMKDKEWFEELVTKQKQLRELEIEMRRELGVLD</sequence>